<keyword evidence="5 8" id="KW-1133">Transmembrane helix</keyword>
<dbReference type="RefSeq" id="WP_013414381.1">
    <property type="nucleotide sequence ID" value="NC_014659.1"/>
</dbReference>
<feature type="transmembrane region" description="Helical" evidence="8">
    <location>
        <begin position="234"/>
        <end position="253"/>
    </location>
</feature>
<evidence type="ECO:0000256" key="3">
    <source>
        <dbReference type="ARBA" id="ARBA00022692"/>
    </source>
</evidence>
<keyword evidence="4" id="KW-0378">Hydrolase</keyword>
<comment type="similarity">
    <text evidence="2">Belongs to the peptidase S54 family.</text>
</comment>
<feature type="transmembrane region" description="Helical" evidence="8">
    <location>
        <begin position="152"/>
        <end position="171"/>
    </location>
</feature>
<evidence type="ECO:0000256" key="6">
    <source>
        <dbReference type="ARBA" id="ARBA00023136"/>
    </source>
</evidence>
<evidence type="ECO:0000256" key="8">
    <source>
        <dbReference type="SAM" id="Phobius"/>
    </source>
</evidence>
<evidence type="ECO:0000256" key="5">
    <source>
        <dbReference type="ARBA" id="ARBA00022989"/>
    </source>
</evidence>
<feature type="transmembrane region" description="Helical" evidence="8">
    <location>
        <begin position="114"/>
        <end position="132"/>
    </location>
</feature>
<evidence type="ECO:0000256" key="4">
    <source>
        <dbReference type="ARBA" id="ARBA00022801"/>
    </source>
</evidence>
<evidence type="ECO:0000256" key="2">
    <source>
        <dbReference type="ARBA" id="ARBA00009045"/>
    </source>
</evidence>
<dbReference type="CDD" id="cd19756">
    <property type="entry name" value="Bbox2"/>
    <property type="match status" value="1"/>
</dbReference>
<dbReference type="AlphaFoldDB" id="A0A3S5Y0W5"/>
<feature type="transmembrane region" description="Helical" evidence="8">
    <location>
        <begin position="259"/>
        <end position="278"/>
    </location>
</feature>
<dbReference type="EMBL" id="FN563149">
    <property type="protein sequence ID" value="CBH46178.1"/>
    <property type="molecule type" value="Genomic_DNA"/>
</dbReference>
<evidence type="ECO:0000259" key="9">
    <source>
        <dbReference type="Pfam" id="PF01694"/>
    </source>
</evidence>
<gene>
    <name evidence="10" type="ordered locus">REQ_00180</name>
</gene>
<reference evidence="10" key="1">
    <citation type="journal article" date="2010" name="PLoS Genet.">
        <title>The genome of a pathogenic rhodococcus: cooptive virulence underpinned by key gene acquisitions.</title>
        <authorList>
            <person name="Letek M."/>
            <person name="Gonzalez P."/>
            <person name="Macarthur I."/>
            <person name="Rodriguez H."/>
            <person name="Freeman T.C."/>
            <person name="Valero-Rello A."/>
            <person name="Blanco M."/>
            <person name="Buckley T."/>
            <person name="Cherevach I."/>
            <person name="Fahey R."/>
            <person name="Hapeshi A."/>
            <person name="Holdstock J."/>
            <person name="Leadon D."/>
            <person name="Navas J."/>
            <person name="Ocampo A."/>
            <person name="Quail M.A."/>
            <person name="Sanders M."/>
            <person name="Scortti M.M."/>
            <person name="Prescott J.F."/>
            <person name="Fogarty U."/>
            <person name="Meijer W.G."/>
            <person name="Parkhill J."/>
            <person name="Bentley S.D."/>
            <person name="Vazquez-Boland J.A."/>
        </authorList>
    </citation>
    <scope>NUCLEOTIDE SEQUENCE [LARGE SCALE GENOMIC DNA]</scope>
    <source>
        <strain evidence="10 11">103S</strain>
    </source>
</reference>
<feature type="domain" description="Peptidase S54 rhomboid" evidence="9">
    <location>
        <begin position="142"/>
        <end position="273"/>
    </location>
</feature>
<dbReference type="GO" id="GO:0004252">
    <property type="term" value="F:serine-type endopeptidase activity"/>
    <property type="evidence" value="ECO:0007669"/>
    <property type="project" value="InterPro"/>
</dbReference>
<name>A0A3S5Y0W5_RHOH1</name>
<evidence type="ECO:0000256" key="1">
    <source>
        <dbReference type="ARBA" id="ARBA00004141"/>
    </source>
</evidence>
<evidence type="ECO:0000313" key="10">
    <source>
        <dbReference type="EMBL" id="CBH46178.1"/>
    </source>
</evidence>
<keyword evidence="6 8" id="KW-0472">Membrane</keyword>
<feature type="transmembrane region" description="Helical" evidence="8">
    <location>
        <begin position="290"/>
        <end position="309"/>
    </location>
</feature>
<dbReference type="InterPro" id="IPR022764">
    <property type="entry name" value="Peptidase_S54_rhomboid_dom"/>
</dbReference>
<dbReference type="Proteomes" id="UP001154400">
    <property type="component" value="Chromosome"/>
</dbReference>
<feature type="transmembrane region" description="Helical" evidence="8">
    <location>
        <begin position="207"/>
        <end position="227"/>
    </location>
</feature>
<comment type="subcellular location">
    <subcellularLocation>
        <location evidence="1">Membrane</location>
        <topology evidence="1">Multi-pass membrane protein</topology>
    </subcellularLocation>
</comment>
<dbReference type="SUPFAM" id="SSF57845">
    <property type="entry name" value="B-box zinc-binding domain"/>
    <property type="match status" value="1"/>
</dbReference>
<feature type="compositionally biased region" description="Gly residues" evidence="7">
    <location>
        <begin position="1"/>
        <end position="10"/>
    </location>
</feature>
<accession>A0A3S5Y0W5</accession>
<dbReference type="SUPFAM" id="SSF144091">
    <property type="entry name" value="Rhomboid-like"/>
    <property type="match status" value="1"/>
</dbReference>
<keyword evidence="3 8" id="KW-0812">Transmembrane</keyword>
<dbReference type="PANTHER" id="PTHR43731:SF14">
    <property type="entry name" value="PRESENILIN-ASSOCIATED RHOMBOID-LIKE PROTEIN, MITOCHONDRIAL"/>
    <property type="match status" value="1"/>
</dbReference>
<organism evidence="10">
    <name type="scientific">Rhodococcus hoagii (strain 103S)</name>
    <name type="common">Rhodococcus equi</name>
    <dbReference type="NCBI Taxonomy" id="685727"/>
    <lineage>
        <taxon>Bacteria</taxon>
        <taxon>Bacillati</taxon>
        <taxon>Actinomycetota</taxon>
        <taxon>Actinomycetes</taxon>
        <taxon>Mycobacteriales</taxon>
        <taxon>Nocardiaceae</taxon>
        <taxon>Prescottella</taxon>
    </lineage>
</organism>
<feature type="transmembrane region" description="Helical" evidence="8">
    <location>
        <begin position="183"/>
        <end position="201"/>
    </location>
</feature>
<evidence type="ECO:0000313" key="11">
    <source>
        <dbReference type="Proteomes" id="UP000006892"/>
    </source>
</evidence>
<dbReference type="InterPro" id="IPR035952">
    <property type="entry name" value="Rhomboid-like_sf"/>
</dbReference>
<sequence length="321" mass="33408">MTNPGWGGAASEGTPPPQPRCVRHPDRPTALSCTRCGRPACPDCLRSASVGHQCVDCIAADQRNTPQARTVAGAPVRSQLPTPVVTYVLIALNVLIFAITALQAKSLMDNGGGVVNRFTGVATFDSPLFGWMVLDSSAVAQGELFRVIGSGFLHFGLIHLAVNMFALWVLGRDTEIVLGRSRYLAVYLISLLGGSASALMFESPFAFTAGASGAIFGIMGAQAVLLLRMRRSATPVLTVIGINVVISLTVPGISLWGHLGGLVAGAAATAVLVYAPTGQRTPADVARARQLGWAGLATVAVVVVGLIALRTVMLRDQLGIA</sequence>
<dbReference type="Gene3D" id="1.20.1540.10">
    <property type="entry name" value="Rhomboid-like"/>
    <property type="match status" value="1"/>
</dbReference>
<evidence type="ECO:0000256" key="7">
    <source>
        <dbReference type="SAM" id="MobiDB-lite"/>
    </source>
</evidence>
<dbReference type="InterPro" id="IPR050925">
    <property type="entry name" value="Rhomboid_protease_S54"/>
</dbReference>
<feature type="transmembrane region" description="Helical" evidence="8">
    <location>
        <begin position="84"/>
        <end position="102"/>
    </location>
</feature>
<proteinExistence type="inferred from homology"/>
<dbReference type="GeneID" id="57575542"/>
<dbReference type="PANTHER" id="PTHR43731">
    <property type="entry name" value="RHOMBOID PROTEASE"/>
    <property type="match status" value="1"/>
</dbReference>
<protein>
    <submittedName>
        <fullName evidence="10">Serine peptidase</fullName>
    </submittedName>
</protein>
<dbReference type="Pfam" id="PF01694">
    <property type="entry name" value="Rhomboid"/>
    <property type="match status" value="1"/>
</dbReference>
<feature type="region of interest" description="Disordered" evidence="7">
    <location>
        <begin position="1"/>
        <end position="23"/>
    </location>
</feature>
<dbReference type="GO" id="GO:0016020">
    <property type="term" value="C:membrane"/>
    <property type="evidence" value="ECO:0007669"/>
    <property type="project" value="UniProtKB-SubCell"/>
</dbReference>
<dbReference type="KEGG" id="req:REQ_00180"/>